<dbReference type="RefSeq" id="WP_044855538.1">
    <property type="nucleotide sequence ID" value="NZ_CP016174.1"/>
</dbReference>
<sequence>MFTITESAAEAINQLTAAQDVQVRGGLRMTLSGLPEDGAALSVEITSHPAPGDDVVDAAGTQVFLARETRVRLADKILDARKDVNGHFTFLVANPQ</sequence>
<accession>A0A193C588</accession>
<name>A0A193C588_AMYOR</name>
<reference evidence="1 2" key="1">
    <citation type="journal article" date="2015" name="Genome Announc.">
        <title>Draft Genome Sequence of Norvancomycin-Producing Strain Amycolatopsis orientalis CPCC200066.</title>
        <authorList>
            <person name="Lei X."/>
            <person name="Yuan F."/>
            <person name="Shi Y."/>
            <person name="Li X."/>
            <person name="Wang L."/>
            <person name="Hong B."/>
        </authorList>
    </citation>
    <scope>NUCLEOTIDE SEQUENCE [LARGE SCALE GENOMIC DNA]</scope>
    <source>
        <strain evidence="1 2">B-37</strain>
    </source>
</reference>
<dbReference type="AlphaFoldDB" id="A0A193C588"/>
<dbReference type="Gene3D" id="2.60.300.12">
    <property type="entry name" value="HesB-like domain"/>
    <property type="match status" value="1"/>
</dbReference>
<gene>
    <name evidence="1" type="ORF">SD37_30425</name>
</gene>
<dbReference type="KEGG" id="aori:SD37_30425"/>
<evidence type="ECO:0000313" key="1">
    <source>
        <dbReference type="EMBL" id="ANN19510.1"/>
    </source>
</evidence>
<organism evidence="1 2">
    <name type="scientific">Amycolatopsis orientalis</name>
    <name type="common">Nocardia orientalis</name>
    <dbReference type="NCBI Taxonomy" id="31958"/>
    <lineage>
        <taxon>Bacteria</taxon>
        <taxon>Bacillati</taxon>
        <taxon>Actinomycetota</taxon>
        <taxon>Actinomycetes</taxon>
        <taxon>Pseudonocardiales</taxon>
        <taxon>Pseudonocardiaceae</taxon>
        <taxon>Amycolatopsis</taxon>
    </lineage>
</organism>
<dbReference type="Proteomes" id="UP000093695">
    <property type="component" value="Chromosome"/>
</dbReference>
<dbReference type="SUPFAM" id="SSF89360">
    <property type="entry name" value="HesB-like domain"/>
    <property type="match status" value="1"/>
</dbReference>
<protein>
    <recommendedName>
        <fullName evidence="3">Fe-S cluster assembly protein HesB</fullName>
    </recommendedName>
</protein>
<evidence type="ECO:0008006" key="3">
    <source>
        <dbReference type="Google" id="ProtNLM"/>
    </source>
</evidence>
<proteinExistence type="predicted"/>
<keyword evidence="2" id="KW-1185">Reference proteome</keyword>
<dbReference type="InterPro" id="IPR035903">
    <property type="entry name" value="HesB-like_dom_sf"/>
</dbReference>
<dbReference type="STRING" id="31958.SD37_30425"/>
<dbReference type="EMBL" id="CP016174">
    <property type="protein sequence ID" value="ANN19510.1"/>
    <property type="molecule type" value="Genomic_DNA"/>
</dbReference>
<evidence type="ECO:0000313" key="2">
    <source>
        <dbReference type="Proteomes" id="UP000093695"/>
    </source>
</evidence>